<feature type="compositionally biased region" description="Polar residues" evidence="5">
    <location>
        <begin position="268"/>
        <end position="288"/>
    </location>
</feature>
<dbReference type="InterPro" id="IPR007624">
    <property type="entry name" value="RNA_pol_sigma70_r3"/>
</dbReference>
<dbReference type="Proteomes" id="UP000250462">
    <property type="component" value="Unassembled WGS sequence"/>
</dbReference>
<gene>
    <name evidence="9" type="ORF">DPM12_02400</name>
</gene>
<proteinExistence type="predicted"/>
<dbReference type="SUPFAM" id="SSF88946">
    <property type="entry name" value="Sigma2 domain of RNA polymerase sigma factors"/>
    <property type="match status" value="1"/>
</dbReference>
<dbReference type="CDD" id="cd06171">
    <property type="entry name" value="Sigma70_r4"/>
    <property type="match status" value="1"/>
</dbReference>
<protein>
    <submittedName>
        <fullName evidence="9">RNA polymerase subunit sigma-70</fullName>
    </submittedName>
</protein>
<evidence type="ECO:0000256" key="3">
    <source>
        <dbReference type="ARBA" id="ARBA00023125"/>
    </source>
</evidence>
<comment type="caution">
    <text evidence="9">The sequence shown here is derived from an EMBL/GenBank/DDBJ whole genome shotgun (WGS) entry which is preliminary data.</text>
</comment>
<organism evidence="9 10">
    <name type="scientific">Phytoactinopolyspora halophila</name>
    <dbReference type="NCBI Taxonomy" id="1981511"/>
    <lineage>
        <taxon>Bacteria</taxon>
        <taxon>Bacillati</taxon>
        <taxon>Actinomycetota</taxon>
        <taxon>Actinomycetes</taxon>
        <taxon>Jiangellales</taxon>
        <taxon>Jiangellaceae</taxon>
        <taxon>Phytoactinopolyspora</taxon>
    </lineage>
</organism>
<keyword evidence="1" id="KW-0805">Transcription regulation</keyword>
<dbReference type="GO" id="GO:0003677">
    <property type="term" value="F:DNA binding"/>
    <property type="evidence" value="ECO:0007669"/>
    <property type="project" value="UniProtKB-KW"/>
</dbReference>
<keyword evidence="3" id="KW-0238">DNA-binding</keyword>
<dbReference type="InterPro" id="IPR014322">
    <property type="entry name" value="RNA_pol_sigma-B/F/G"/>
</dbReference>
<evidence type="ECO:0000256" key="4">
    <source>
        <dbReference type="ARBA" id="ARBA00023163"/>
    </source>
</evidence>
<dbReference type="InterPro" id="IPR013324">
    <property type="entry name" value="RNA_pol_sigma_r3/r4-like"/>
</dbReference>
<dbReference type="InterPro" id="IPR013325">
    <property type="entry name" value="RNA_pol_sigma_r2"/>
</dbReference>
<evidence type="ECO:0000313" key="9">
    <source>
        <dbReference type="EMBL" id="RAW18912.1"/>
    </source>
</evidence>
<dbReference type="InterPro" id="IPR007630">
    <property type="entry name" value="RNA_pol_sigma70_r4"/>
</dbReference>
<feature type="region of interest" description="Disordered" evidence="5">
    <location>
        <begin position="265"/>
        <end position="302"/>
    </location>
</feature>
<sequence length="302" mass="33983">MLVVPAHRDVARKSTRRPDGERAELTRRLLRDAAAAEPAESQRLQDEVILLNTGLAESVARKYTGRSEEYADILQVAYVGLVNAVRRYDPDKGVDFISFAMPTITGEIKRFFRDQGWTIRPPRRIQDLHRQTTAATSELSQTLGRTPTPHELADHLGEDVDSVNEALGCRSCYTPVSIDTPTRNEEGAPLSDLLGESDGNFSRSEATTALGPLCRELPHRDQRILFLRFFCGWTQQEIAQELGVTQMQVSRLLGRILDRLRTEMGSMEPSSPGLSRTRNQHSHPSQPHAQRPRVPRQQVPCR</sequence>
<dbReference type="PANTHER" id="PTHR30385:SF4">
    <property type="entry name" value="RNA POLYMERASE SIGMA-E FACTOR"/>
    <property type="match status" value="1"/>
</dbReference>
<dbReference type="InterPro" id="IPR007627">
    <property type="entry name" value="RNA_pol_sigma70_r2"/>
</dbReference>
<dbReference type="Pfam" id="PF04545">
    <property type="entry name" value="Sigma70_r4"/>
    <property type="match status" value="1"/>
</dbReference>
<keyword evidence="10" id="KW-1185">Reference proteome</keyword>
<dbReference type="Pfam" id="PF04542">
    <property type="entry name" value="Sigma70_r2"/>
    <property type="match status" value="1"/>
</dbReference>
<reference evidence="9 10" key="1">
    <citation type="submission" date="2018-06" db="EMBL/GenBank/DDBJ databases">
        <title>Phytoactinopolyspora halophila sp. nov., a novel halophilic actinomycete isolated from a saline soil in China.</title>
        <authorList>
            <person name="Tang S.-K."/>
        </authorList>
    </citation>
    <scope>NUCLEOTIDE SEQUENCE [LARGE SCALE GENOMIC DNA]</scope>
    <source>
        <strain evidence="9 10">YIM 96934</strain>
    </source>
</reference>
<evidence type="ECO:0000256" key="5">
    <source>
        <dbReference type="SAM" id="MobiDB-lite"/>
    </source>
</evidence>
<evidence type="ECO:0000259" key="8">
    <source>
        <dbReference type="Pfam" id="PF04545"/>
    </source>
</evidence>
<evidence type="ECO:0000259" key="6">
    <source>
        <dbReference type="Pfam" id="PF04539"/>
    </source>
</evidence>
<dbReference type="InterPro" id="IPR014284">
    <property type="entry name" value="RNA_pol_sigma-70_dom"/>
</dbReference>
<dbReference type="AlphaFoldDB" id="A0A329R648"/>
<dbReference type="GO" id="GO:0016987">
    <property type="term" value="F:sigma factor activity"/>
    <property type="evidence" value="ECO:0007669"/>
    <property type="project" value="UniProtKB-KW"/>
</dbReference>
<evidence type="ECO:0000256" key="2">
    <source>
        <dbReference type="ARBA" id="ARBA00023082"/>
    </source>
</evidence>
<feature type="region of interest" description="Disordered" evidence="5">
    <location>
        <begin position="178"/>
        <end position="200"/>
    </location>
</feature>
<keyword evidence="2" id="KW-0731">Sigma factor</keyword>
<feature type="domain" description="RNA polymerase sigma-70 region 2" evidence="7">
    <location>
        <begin position="55"/>
        <end position="118"/>
    </location>
</feature>
<dbReference type="NCBIfam" id="TIGR02980">
    <property type="entry name" value="SigBFG"/>
    <property type="match status" value="1"/>
</dbReference>
<feature type="region of interest" description="Disordered" evidence="5">
    <location>
        <begin position="1"/>
        <end position="22"/>
    </location>
</feature>
<name>A0A329R648_9ACTN</name>
<evidence type="ECO:0000256" key="1">
    <source>
        <dbReference type="ARBA" id="ARBA00023015"/>
    </source>
</evidence>
<dbReference type="Gene3D" id="1.10.10.10">
    <property type="entry name" value="Winged helix-like DNA-binding domain superfamily/Winged helix DNA-binding domain"/>
    <property type="match status" value="2"/>
</dbReference>
<dbReference type="EMBL" id="QMIG01000001">
    <property type="protein sequence ID" value="RAW18912.1"/>
    <property type="molecule type" value="Genomic_DNA"/>
</dbReference>
<dbReference type="PRINTS" id="PR00046">
    <property type="entry name" value="SIGMA70FCT"/>
</dbReference>
<dbReference type="InterPro" id="IPR000943">
    <property type="entry name" value="RNA_pol_sigma70"/>
</dbReference>
<dbReference type="Pfam" id="PF04539">
    <property type="entry name" value="Sigma70_r3"/>
    <property type="match status" value="1"/>
</dbReference>
<dbReference type="SUPFAM" id="SSF88659">
    <property type="entry name" value="Sigma3 and sigma4 domains of RNA polymerase sigma factors"/>
    <property type="match status" value="2"/>
</dbReference>
<accession>A0A329R648</accession>
<feature type="domain" description="RNA polymerase sigma-70 region 4" evidence="8">
    <location>
        <begin position="216"/>
        <end position="261"/>
    </location>
</feature>
<dbReference type="InterPro" id="IPR036388">
    <property type="entry name" value="WH-like_DNA-bd_sf"/>
</dbReference>
<feature type="domain" description="RNA polymerase sigma-70 region 3" evidence="6">
    <location>
        <begin position="133"/>
        <end position="195"/>
    </location>
</feature>
<evidence type="ECO:0000259" key="7">
    <source>
        <dbReference type="Pfam" id="PF04542"/>
    </source>
</evidence>
<dbReference type="NCBIfam" id="TIGR02937">
    <property type="entry name" value="sigma70-ECF"/>
    <property type="match status" value="1"/>
</dbReference>
<dbReference type="PANTHER" id="PTHR30385">
    <property type="entry name" value="SIGMA FACTOR F FLAGELLAR"/>
    <property type="match status" value="1"/>
</dbReference>
<keyword evidence="4" id="KW-0804">Transcription</keyword>
<dbReference type="Gene3D" id="1.20.120.1810">
    <property type="match status" value="1"/>
</dbReference>
<dbReference type="GO" id="GO:0006352">
    <property type="term" value="P:DNA-templated transcription initiation"/>
    <property type="evidence" value="ECO:0007669"/>
    <property type="project" value="InterPro"/>
</dbReference>
<evidence type="ECO:0000313" key="10">
    <source>
        <dbReference type="Proteomes" id="UP000250462"/>
    </source>
</evidence>